<feature type="domain" description="DUF11" evidence="2">
    <location>
        <begin position="427"/>
        <end position="544"/>
    </location>
</feature>
<dbReference type="InterPro" id="IPR051172">
    <property type="entry name" value="Chlamydia_OmcB"/>
</dbReference>
<dbReference type="Gene3D" id="2.60.40.10">
    <property type="entry name" value="Immunoglobulins"/>
    <property type="match status" value="2"/>
</dbReference>
<dbReference type="PANTHER" id="PTHR34819">
    <property type="entry name" value="LARGE CYSTEINE-RICH PERIPLASMIC PROTEIN OMCB"/>
    <property type="match status" value="1"/>
</dbReference>
<dbReference type="Proteomes" id="UP001432060">
    <property type="component" value="Chromosome"/>
</dbReference>
<feature type="region of interest" description="Disordered" evidence="1">
    <location>
        <begin position="657"/>
        <end position="699"/>
    </location>
</feature>
<feature type="compositionally biased region" description="Low complexity" evidence="1">
    <location>
        <begin position="657"/>
        <end position="670"/>
    </location>
</feature>
<feature type="compositionally biased region" description="Basic and acidic residues" evidence="1">
    <location>
        <begin position="689"/>
        <end position="699"/>
    </location>
</feature>
<dbReference type="Gene3D" id="2.60.120.200">
    <property type="match status" value="1"/>
</dbReference>
<accession>A0ABZ1XWL8</accession>
<dbReference type="PANTHER" id="PTHR34819:SF3">
    <property type="entry name" value="CELL SURFACE PROTEIN"/>
    <property type="match status" value="1"/>
</dbReference>
<dbReference type="InterPro" id="IPR001434">
    <property type="entry name" value="OmcB-like_DUF11"/>
</dbReference>
<feature type="domain" description="DUF11" evidence="2">
    <location>
        <begin position="299"/>
        <end position="419"/>
    </location>
</feature>
<evidence type="ECO:0000259" key="2">
    <source>
        <dbReference type="Pfam" id="PF01345"/>
    </source>
</evidence>
<proteinExistence type="predicted"/>
<name>A0ABZ1XWL8_9ACTN</name>
<dbReference type="Pfam" id="PF01345">
    <property type="entry name" value="DUF11"/>
    <property type="match status" value="3"/>
</dbReference>
<reference evidence="3" key="1">
    <citation type="submission" date="2022-10" db="EMBL/GenBank/DDBJ databases">
        <title>The complete genomes of actinobacterial strains from the NBC collection.</title>
        <authorList>
            <person name="Joergensen T.S."/>
            <person name="Alvarez Arevalo M."/>
            <person name="Sterndorff E.B."/>
            <person name="Faurdal D."/>
            <person name="Vuksanovic O."/>
            <person name="Mourched A.-S."/>
            <person name="Charusanti P."/>
            <person name="Shaw S."/>
            <person name="Blin K."/>
            <person name="Weber T."/>
        </authorList>
    </citation>
    <scope>NUCLEOTIDE SEQUENCE</scope>
    <source>
        <strain evidence="3">NBC_00668</strain>
    </source>
</reference>
<protein>
    <recommendedName>
        <fullName evidence="2">DUF11 domain-containing protein</fullName>
    </recommendedName>
</protein>
<dbReference type="InterPro" id="IPR013783">
    <property type="entry name" value="Ig-like_fold"/>
</dbReference>
<evidence type="ECO:0000256" key="1">
    <source>
        <dbReference type="SAM" id="MobiDB-lite"/>
    </source>
</evidence>
<dbReference type="InterPro" id="IPR047589">
    <property type="entry name" value="DUF11_rpt"/>
</dbReference>
<dbReference type="NCBIfam" id="TIGR01451">
    <property type="entry name" value="B_ant_repeat"/>
    <property type="match status" value="3"/>
</dbReference>
<dbReference type="EMBL" id="CP109019">
    <property type="protein sequence ID" value="WUT86975.1"/>
    <property type="molecule type" value="Genomic_DNA"/>
</dbReference>
<feature type="domain" description="DUF11" evidence="2">
    <location>
        <begin position="560"/>
        <end position="676"/>
    </location>
</feature>
<keyword evidence="4" id="KW-1185">Reference proteome</keyword>
<gene>
    <name evidence="3" type="ORF">OG515_34600</name>
</gene>
<sequence length="699" mass="70653">MTARRHAFAPRRTGTVLLALAVVLGLAALLQPATAVDRARAPRALSFPVHESFDNGNDLGTATGSAAYQSGWLRLTSASSNQAGSWQMKDSFSTSLGIVAEFTYATYGGKAFDGKRGDGMAFFLADGSASSGTGAPGGALGYACAGSVLRCTSSGVPGAFLGIGLDEFGNFSANSTGASGPGTQANKIVLRGGGNGTTGYRFGTSANGPGSTVETGSRTSYRTVRIAVQPTNGKLLVSVWSDSGPDTASTKLITDFDVSTITNQPSLPSTLRVGFSGGTGGATNIHEVGDLTINVPANLTVAKSGRPATVAAGAGPVTYTVKVTNSDANDVTGAIVKDPVPGLTQVTWKCTASTGSACRRASGTGDLDTTADLLRGGTVTYTLTGTAPAQPTTLRNTAVVTAPDNRTDTDPGDNSATAETTVTALADVAVTKEGVGAGPVRPGEEFDYRITARDNGPSDTRNVKAVDTLPAGLTFVSSADGCTAAGFFVTCPTAAALEAGSAVSWTIRVRLRATYQGDGSDLGNVARISHDVTDPDTANNTSGAAFPPGGVTPPAADLVTVKKTTTTARVAPGETYAYTVTVTNRGPSVARAVRVQDPLPTPLTFLSSADACAVTDRTVTCGPVDTLAPGASVSWTFSVRLDAAYSGDGTDVHNTATAAADTADPDTTNNSGTATVPGDRLKPPTADLEFAKKADSTPA</sequence>
<dbReference type="SUPFAM" id="SSF49899">
    <property type="entry name" value="Concanavalin A-like lectins/glucanases"/>
    <property type="match status" value="1"/>
</dbReference>
<evidence type="ECO:0000313" key="3">
    <source>
        <dbReference type="EMBL" id="WUT86975.1"/>
    </source>
</evidence>
<organism evidence="3 4">
    <name type="scientific">Streptomyces melanogenes</name>
    <dbReference type="NCBI Taxonomy" id="67326"/>
    <lineage>
        <taxon>Bacteria</taxon>
        <taxon>Bacillati</taxon>
        <taxon>Actinomycetota</taxon>
        <taxon>Actinomycetes</taxon>
        <taxon>Kitasatosporales</taxon>
        <taxon>Streptomycetaceae</taxon>
        <taxon>Streptomyces</taxon>
    </lineage>
</organism>
<dbReference type="InterPro" id="IPR013320">
    <property type="entry name" value="ConA-like_dom_sf"/>
</dbReference>
<dbReference type="RefSeq" id="WP_329403815.1">
    <property type="nucleotide sequence ID" value="NZ_CP109019.1"/>
</dbReference>
<evidence type="ECO:0000313" key="4">
    <source>
        <dbReference type="Proteomes" id="UP001432060"/>
    </source>
</evidence>